<dbReference type="RefSeq" id="WP_338393535.1">
    <property type="nucleotide sequence ID" value="NZ_AP025314.1"/>
</dbReference>
<accession>A0AAU9CHK0</accession>
<keyword evidence="3" id="KW-1185">Reference proteome</keyword>
<dbReference type="KEGG" id="fax:FUAX_06980"/>
<keyword evidence="1" id="KW-0472">Membrane</keyword>
<sequence length="213" mass="24097">MKDLKGVRDRYQRMSLEDLVDMSTKPEGLKVEVIPLLQEELNRRGQLAEVDRLSNFLAKRNENTGISDLSKKELQLMISERLQSGESIESIKIDLKDSGINIYETVDEDEKKIKDKAFSYITDLRQQGLKEDVINKKLEEELSLNEEDSENMKAQLKERGKQNILIGALLAIVGGVAVAISLSSKGKLPYSSLILFFVGVWRIVKGVSQRKSK</sequence>
<organism evidence="2 3">
    <name type="scientific">Fulvitalea axinellae</name>
    <dbReference type="NCBI Taxonomy" id="1182444"/>
    <lineage>
        <taxon>Bacteria</taxon>
        <taxon>Pseudomonadati</taxon>
        <taxon>Bacteroidota</taxon>
        <taxon>Cytophagia</taxon>
        <taxon>Cytophagales</taxon>
        <taxon>Persicobacteraceae</taxon>
        <taxon>Fulvitalea</taxon>
    </lineage>
</organism>
<proteinExistence type="predicted"/>
<name>A0AAU9CHK0_9BACT</name>
<dbReference type="EMBL" id="AP025314">
    <property type="protein sequence ID" value="BDD08266.1"/>
    <property type="molecule type" value="Genomic_DNA"/>
</dbReference>
<evidence type="ECO:0000313" key="2">
    <source>
        <dbReference type="EMBL" id="BDD08266.1"/>
    </source>
</evidence>
<keyword evidence="1" id="KW-0812">Transmembrane</keyword>
<dbReference type="Proteomes" id="UP001348817">
    <property type="component" value="Chromosome"/>
</dbReference>
<gene>
    <name evidence="2" type="ORF">FUAX_06980</name>
</gene>
<evidence type="ECO:0000313" key="3">
    <source>
        <dbReference type="Proteomes" id="UP001348817"/>
    </source>
</evidence>
<dbReference type="AlphaFoldDB" id="A0AAU9CHK0"/>
<reference evidence="2 3" key="1">
    <citation type="submission" date="2021-12" db="EMBL/GenBank/DDBJ databases">
        <title>Genome sequencing of bacteria with rrn-lacking chromosome and rrn-plasmid.</title>
        <authorList>
            <person name="Anda M."/>
            <person name="Iwasaki W."/>
        </authorList>
    </citation>
    <scope>NUCLEOTIDE SEQUENCE [LARGE SCALE GENOMIC DNA]</scope>
    <source>
        <strain evidence="2 3">DSM 100852</strain>
    </source>
</reference>
<protein>
    <submittedName>
        <fullName evidence="2">Uncharacterized protein</fullName>
    </submittedName>
</protein>
<evidence type="ECO:0000256" key="1">
    <source>
        <dbReference type="SAM" id="Phobius"/>
    </source>
</evidence>
<feature type="transmembrane region" description="Helical" evidence="1">
    <location>
        <begin position="163"/>
        <end position="182"/>
    </location>
</feature>
<feature type="transmembrane region" description="Helical" evidence="1">
    <location>
        <begin position="188"/>
        <end position="204"/>
    </location>
</feature>
<keyword evidence="1" id="KW-1133">Transmembrane helix</keyword>